<dbReference type="EMBL" id="PNBA02000759">
    <property type="protein sequence ID" value="KAG6383042.1"/>
    <property type="molecule type" value="Genomic_DNA"/>
</dbReference>
<reference evidence="1" key="2">
    <citation type="submission" date="2020-08" db="EMBL/GenBank/DDBJ databases">
        <title>Plant Genome Project.</title>
        <authorList>
            <person name="Zhang R.-G."/>
        </authorList>
    </citation>
    <scope>NUCLEOTIDE SEQUENCE</scope>
    <source>
        <strain evidence="1">Huo1</strain>
        <tissue evidence="1">Leaf</tissue>
    </source>
</reference>
<proteinExistence type="predicted"/>
<dbReference type="PANTHER" id="PTHR33526">
    <property type="entry name" value="OS07G0123800 PROTEIN"/>
    <property type="match status" value="1"/>
</dbReference>
<dbReference type="PANTHER" id="PTHR33526:SF4">
    <property type="entry name" value="OS07G0123800 PROTEIN"/>
    <property type="match status" value="1"/>
</dbReference>
<accession>A0A8X8YWP4</accession>
<keyword evidence="2" id="KW-1185">Reference proteome</keyword>
<reference evidence="1" key="1">
    <citation type="submission" date="2018-01" db="EMBL/GenBank/DDBJ databases">
        <authorList>
            <person name="Mao J.F."/>
        </authorList>
    </citation>
    <scope>NUCLEOTIDE SEQUENCE</scope>
    <source>
        <strain evidence="1">Huo1</strain>
        <tissue evidence="1">Leaf</tissue>
    </source>
</reference>
<evidence type="ECO:0000313" key="1">
    <source>
        <dbReference type="EMBL" id="KAG6383042.1"/>
    </source>
</evidence>
<sequence>MSCCPSLNTYYIEARVLKYGTLAACCNTKMRSKRVGAQSKFVRYIKCPFRALARARDLYMQSLAATGGGCVTYGNAMGCPTPHIASLPRSASVNSGFRSADEQLRDLMRLTPAAAPARAGGLRRSKTVAHGRINEEDDRMGLLGEFVYHRNKTYAHSSTLKLLP</sequence>
<organism evidence="1">
    <name type="scientific">Salvia splendens</name>
    <name type="common">Scarlet sage</name>
    <dbReference type="NCBI Taxonomy" id="180675"/>
    <lineage>
        <taxon>Eukaryota</taxon>
        <taxon>Viridiplantae</taxon>
        <taxon>Streptophyta</taxon>
        <taxon>Embryophyta</taxon>
        <taxon>Tracheophyta</taxon>
        <taxon>Spermatophyta</taxon>
        <taxon>Magnoliopsida</taxon>
        <taxon>eudicotyledons</taxon>
        <taxon>Gunneridae</taxon>
        <taxon>Pentapetalae</taxon>
        <taxon>asterids</taxon>
        <taxon>lamiids</taxon>
        <taxon>Lamiales</taxon>
        <taxon>Lamiaceae</taxon>
        <taxon>Nepetoideae</taxon>
        <taxon>Mentheae</taxon>
        <taxon>Salviinae</taxon>
        <taxon>Salvia</taxon>
        <taxon>Salvia subgen. Calosphace</taxon>
        <taxon>core Calosphace</taxon>
    </lineage>
</organism>
<comment type="caution">
    <text evidence="1">The sequence shown here is derived from an EMBL/GenBank/DDBJ whole genome shotgun (WGS) entry which is preliminary data.</text>
</comment>
<dbReference type="Proteomes" id="UP000298416">
    <property type="component" value="Unassembled WGS sequence"/>
</dbReference>
<name>A0A8X8YWP4_SALSN</name>
<protein>
    <submittedName>
        <fullName evidence="1">Uncharacterized protein</fullName>
    </submittedName>
</protein>
<gene>
    <name evidence="1" type="ORF">SASPL_157218</name>
</gene>
<evidence type="ECO:0000313" key="2">
    <source>
        <dbReference type="Proteomes" id="UP000298416"/>
    </source>
</evidence>
<dbReference type="AlphaFoldDB" id="A0A8X8YWP4"/>